<keyword evidence="2" id="KW-1185">Reference proteome</keyword>
<reference evidence="1" key="1">
    <citation type="submission" date="2023-08" db="EMBL/GenBank/DDBJ databases">
        <title>A de novo genome assembly of Solanum verrucosum Schlechtendal, a Mexican diploid species geographically isolated from the other diploid A-genome species in potato relatives.</title>
        <authorList>
            <person name="Hosaka K."/>
        </authorList>
    </citation>
    <scope>NUCLEOTIDE SEQUENCE</scope>
    <source>
        <tissue evidence="1">Young leaves</tissue>
    </source>
</reference>
<sequence>MLALKNKLAVIENFHSKTSKKIDEIVERERDESGVRWWRKIGKKRDSDDERRRGNRQGSCSNEVENTLSELERDFQFLQIQHILISSKNYTKRRLTMGENRRNFARIDLPSHLLRRVIDVIAVAALRENCRRRLTQVSVMFADVSVVLPSAAGGLKHSYAFSDSKSLLSPSFSKSSPSFSVPRLGIGLGKAQTRSWTIRATASGSSGGDLVPVAPVQLESAVGQFLAQMLQTHPHLLPAAIEQQLENLQNERDAQLKEDQSSTKDVLQKRIAEVREKERRKILEEILYCLIVHKFVDNDISMIPKISETSDPTGNVGYWPNQEQKLESVHSPDAFEMIISHISIVLGERAVGPLDSIVQMSKIKLGKLYAASIMYGYFLKRVDERYQLERSVSKPPESFQISTNPDEPAAPRQLWDPDSLIEIYPEDGDREGFAVSDIEGKPERLRSYVMYLDADTLQRYATLRSKEAVTVIEKQTQALFGRPDIKVSGDGTLDVSNDEVLSVTYSGLTMLVLEAVAFGSFLWETESYVESKYHIINS</sequence>
<accession>A0AAF0UC73</accession>
<dbReference type="PANTHER" id="PTHR31808">
    <property type="entry name" value="EXPRESSED PROTEIN"/>
    <property type="match status" value="1"/>
</dbReference>
<evidence type="ECO:0000313" key="2">
    <source>
        <dbReference type="Proteomes" id="UP001234989"/>
    </source>
</evidence>
<dbReference type="PANTHER" id="PTHR31808:SF2">
    <property type="entry name" value="OS04G0596300 PROTEIN"/>
    <property type="match status" value="1"/>
</dbReference>
<evidence type="ECO:0000313" key="1">
    <source>
        <dbReference type="EMBL" id="WMV43287.1"/>
    </source>
</evidence>
<proteinExistence type="predicted"/>
<dbReference type="EMBL" id="CP133619">
    <property type="protein sequence ID" value="WMV43287.1"/>
    <property type="molecule type" value="Genomic_DNA"/>
</dbReference>
<dbReference type="Proteomes" id="UP001234989">
    <property type="component" value="Chromosome 8"/>
</dbReference>
<dbReference type="Pfam" id="PF05542">
    <property type="entry name" value="DUF760"/>
    <property type="match status" value="1"/>
</dbReference>
<dbReference type="InterPro" id="IPR008479">
    <property type="entry name" value="DUF760"/>
</dbReference>
<name>A0AAF0UC73_SOLVR</name>
<organism evidence="1 2">
    <name type="scientific">Solanum verrucosum</name>
    <dbReference type="NCBI Taxonomy" id="315347"/>
    <lineage>
        <taxon>Eukaryota</taxon>
        <taxon>Viridiplantae</taxon>
        <taxon>Streptophyta</taxon>
        <taxon>Embryophyta</taxon>
        <taxon>Tracheophyta</taxon>
        <taxon>Spermatophyta</taxon>
        <taxon>Magnoliopsida</taxon>
        <taxon>eudicotyledons</taxon>
        <taxon>Gunneridae</taxon>
        <taxon>Pentapetalae</taxon>
        <taxon>asterids</taxon>
        <taxon>lamiids</taxon>
        <taxon>Solanales</taxon>
        <taxon>Solanaceae</taxon>
        <taxon>Solanoideae</taxon>
        <taxon>Solaneae</taxon>
        <taxon>Solanum</taxon>
    </lineage>
</organism>
<dbReference type="AlphaFoldDB" id="A0AAF0UC73"/>
<dbReference type="InterPro" id="IPR038925">
    <property type="entry name" value="At3g17800-like"/>
</dbReference>
<gene>
    <name evidence="1" type="ORF">MTR67_036672</name>
</gene>
<protein>
    <submittedName>
        <fullName evidence="1">Uncharacterized protein</fullName>
    </submittedName>
</protein>